<keyword evidence="4" id="KW-0342">GTP-binding</keyword>
<comment type="caution">
    <text evidence="5">The sequence shown here is derived from an EMBL/GenBank/DDBJ whole genome shotgun (WGS) entry which is preliminary data.</text>
</comment>
<dbReference type="SUPFAM" id="SSF52540">
    <property type="entry name" value="P-loop containing nucleoside triphosphate hydrolases"/>
    <property type="match status" value="1"/>
</dbReference>
<keyword evidence="3" id="KW-0378">Hydrolase</keyword>
<dbReference type="Pfam" id="PF03029">
    <property type="entry name" value="ATP_bind_1"/>
    <property type="match status" value="1"/>
</dbReference>
<dbReference type="EMBL" id="JAIXCQ010000019">
    <property type="protein sequence ID" value="MCA5895208.1"/>
    <property type="molecule type" value="Genomic_DNA"/>
</dbReference>
<sequence length="202" mass="21073">MGSVGSDPATRHLAPTVERSVKVLVVGAFGVGKTTLIDAVSEIPVLSTEETITTASVGVDPARAAKSTTTVAMDFGRVTVGGTTALYLFGTPGQRRFWDLWAGLADGAVGALIVVDTRRLEESFEVLDQLEEHTRMPLAVVVNEFPDSPRHSGDAVRAALDLPAGTPVVSGDLRSRADAVEALQVLVGRAVELRRAEGGAAA</sequence>
<name>A0ABS7ZJP6_9MICO</name>
<dbReference type="Proteomes" id="UP001319870">
    <property type="component" value="Unassembled WGS sequence"/>
</dbReference>
<gene>
    <name evidence="5" type="ORF">LEP48_17910</name>
</gene>
<dbReference type="InterPro" id="IPR052705">
    <property type="entry name" value="Gliding_Motility_GTPase"/>
</dbReference>
<organism evidence="5 6">
    <name type="scientific">Isoptericola luteus</name>
    <dbReference type="NCBI Taxonomy" id="2879484"/>
    <lineage>
        <taxon>Bacteria</taxon>
        <taxon>Bacillati</taxon>
        <taxon>Actinomycetota</taxon>
        <taxon>Actinomycetes</taxon>
        <taxon>Micrococcales</taxon>
        <taxon>Promicromonosporaceae</taxon>
        <taxon>Isoptericola</taxon>
    </lineage>
</organism>
<accession>A0ABS7ZJP6</accession>
<comment type="similarity">
    <text evidence="1">Belongs to the GPN-loop GTPase family.</text>
</comment>
<evidence type="ECO:0000313" key="5">
    <source>
        <dbReference type="EMBL" id="MCA5895208.1"/>
    </source>
</evidence>
<evidence type="ECO:0000256" key="1">
    <source>
        <dbReference type="ARBA" id="ARBA00005290"/>
    </source>
</evidence>
<dbReference type="PANTHER" id="PTHR42708">
    <property type="entry name" value="ATP/GTP-BINDING PROTEIN-RELATED"/>
    <property type="match status" value="1"/>
</dbReference>
<evidence type="ECO:0000256" key="4">
    <source>
        <dbReference type="ARBA" id="ARBA00023134"/>
    </source>
</evidence>
<dbReference type="Gene3D" id="3.40.50.300">
    <property type="entry name" value="P-loop containing nucleotide triphosphate hydrolases"/>
    <property type="match status" value="1"/>
</dbReference>
<dbReference type="InterPro" id="IPR004130">
    <property type="entry name" value="Gpn"/>
</dbReference>
<reference evidence="5 6" key="1">
    <citation type="submission" date="2021-09" db="EMBL/GenBank/DDBJ databases">
        <title>Isoptericola luteus sp. nov., a novel bacterium isolated from Harbin, the capital city of Heilongjiang province.</title>
        <authorList>
            <person name="Li J."/>
        </authorList>
    </citation>
    <scope>NUCLEOTIDE SEQUENCE [LARGE SCALE GENOMIC DNA]</scope>
    <source>
        <strain evidence="5 6">NEAU-Y5</strain>
    </source>
</reference>
<dbReference type="PANTHER" id="PTHR42708:SF1">
    <property type="entry name" value="GLIDING MOTILITY PROTEIN MGLA"/>
    <property type="match status" value="1"/>
</dbReference>
<evidence type="ECO:0000313" key="6">
    <source>
        <dbReference type="Proteomes" id="UP001319870"/>
    </source>
</evidence>
<protein>
    <submittedName>
        <fullName evidence="5">ATP/GTP-binding protein</fullName>
    </submittedName>
</protein>
<dbReference type="RefSeq" id="WP_225566940.1">
    <property type="nucleotide sequence ID" value="NZ_JAIXCQ010000019.1"/>
</dbReference>
<proteinExistence type="inferred from homology"/>
<evidence type="ECO:0000256" key="3">
    <source>
        <dbReference type="ARBA" id="ARBA00022801"/>
    </source>
</evidence>
<dbReference type="InterPro" id="IPR027417">
    <property type="entry name" value="P-loop_NTPase"/>
</dbReference>
<dbReference type="CDD" id="cd00882">
    <property type="entry name" value="Ras_like_GTPase"/>
    <property type="match status" value="1"/>
</dbReference>
<keyword evidence="2" id="KW-0547">Nucleotide-binding</keyword>
<keyword evidence="6" id="KW-1185">Reference proteome</keyword>
<evidence type="ECO:0000256" key="2">
    <source>
        <dbReference type="ARBA" id="ARBA00022741"/>
    </source>
</evidence>